<sequence length="75" mass="8741">MADNVTNEMLLEHIQRMQADISSIRTRQDTIGEDLHIVKGHMALFLQAELRKDTAMADFTARIERIERKLDLIDF</sequence>
<dbReference type="AlphaFoldDB" id="A0A4Z1BL51"/>
<comment type="caution">
    <text evidence="1">The sequence shown here is derived from an EMBL/GenBank/DDBJ whole genome shotgun (WGS) entry which is preliminary data.</text>
</comment>
<keyword evidence="2" id="KW-1185">Reference proteome</keyword>
<dbReference type="OrthoDB" id="7282689at2"/>
<accession>A0A4Z1BL51</accession>
<dbReference type="RefSeq" id="WP_135819429.1">
    <property type="nucleotide sequence ID" value="NZ_SRPG01000513.1"/>
</dbReference>
<protein>
    <submittedName>
        <fullName evidence="1">Uncharacterized protein</fullName>
    </submittedName>
</protein>
<reference evidence="1 2" key="1">
    <citation type="submission" date="2019-03" db="EMBL/GenBank/DDBJ databases">
        <authorList>
            <person name="Li J."/>
        </authorList>
    </citation>
    <scope>NUCLEOTIDE SEQUENCE [LARGE SCALE GENOMIC DNA]</scope>
    <source>
        <strain evidence="1 2">3058</strain>
    </source>
</reference>
<organism evidence="1 2">
    <name type="scientific">Paracoccus liaowanqingii</name>
    <dbReference type="NCBI Taxonomy" id="2560053"/>
    <lineage>
        <taxon>Bacteria</taxon>
        <taxon>Pseudomonadati</taxon>
        <taxon>Pseudomonadota</taxon>
        <taxon>Alphaproteobacteria</taxon>
        <taxon>Rhodobacterales</taxon>
        <taxon>Paracoccaceae</taxon>
        <taxon>Paracoccus</taxon>
    </lineage>
</organism>
<dbReference type="Proteomes" id="UP000297972">
    <property type="component" value="Unassembled WGS sequence"/>
</dbReference>
<evidence type="ECO:0000313" key="1">
    <source>
        <dbReference type="EMBL" id="TGN37559.1"/>
    </source>
</evidence>
<gene>
    <name evidence="1" type="ORF">E4L95_22680</name>
</gene>
<name>A0A4Z1BL51_9RHOB</name>
<dbReference type="EMBL" id="SRPG01000513">
    <property type="protein sequence ID" value="TGN37559.1"/>
    <property type="molecule type" value="Genomic_DNA"/>
</dbReference>
<evidence type="ECO:0000313" key="2">
    <source>
        <dbReference type="Proteomes" id="UP000297972"/>
    </source>
</evidence>
<proteinExistence type="predicted"/>